<accession>A0AAJ0EIS1</accession>
<name>A0AAJ0EIS1_9PEZI</name>
<evidence type="ECO:0000313" key="3">
    <source>
        <dbReference type="Proteomes" id="UP001243989"/>
    </source>
</evidence>
<evidence type="ECO:0000313" key="2">
    <source>
        <dbReference type="EMBL" id="KAK1654480.1"/>
    </source>
</evidence>
<feature type="region of interest" description="Disordered" evidence="1">
    <location>
        <begin position="108"/>
        <end position="141"/>
    </location>
</feature>
<dbReference type="EMBL" id="JAHMHQ010000002">
    <property type="protein sequence ID" value="KAK1654480.1"/>
    <property type="molecule type" value="Genomic_DNA"/>
</dbReference>
<dbReference type="Proteomes" id="UP001243989">
    <property type="component" value="Unassembled WGS sequence"/>
</dbReference>
<dbReference type="AlphaFoldDB" id="A0AAJ0EIS1"/>
<comment type="caution">
    <text evidence="2">The sequence shown here is derived from an EMBL/GenBank/DDBJ whole genome shotgun (WGS) entry which is preliminary data.</text>
</comment>
<dbReference type="GeneID" id="85481230"/>
<keyword evidence="3" id="KW-1185">Reference proteome</keyword>
<protein>
    <submittedName>
        <fullName evidence="2">Uncharacterized protein</fullName>
    </submittedName>
</protein>
<sequence length="164" mass="18508">MTALRAAPFIESFEESWFAILVGDAGVSGNLNSEVEYLHKSMAFSIPLFLGEFEVTQCLTVTSATRHFIQKMTFVALGTLMSNPRPHKGRDFNVASPLNSWRNLARNSRQRGLGRRAPDEHQTSEPNAVKRARLPRNRDELRQRNFLQTCNRIVASDMGSEKVS</sequence>
<proteinExistence type="predicted"/>
<dbReference type="RefSeq" id="XP_060450524.1">
    <property type="nucleotide sequence ID" value="XM_060596368.1"/>
</dbReference>
<evidence type="ECO:0000256" key="1">
    <source>
        <dbReference type="SAM" id="MobiDB-lite"/>
    </source>
</evidence>
<organism evidence="2 3">
    <name type="scientific">Colletotrichum phormii</name>
    <dbReference type="NCBI Taxonomy" id="359342"/>
    <lineage>
        <taxon>Eukaryota</taxon>
        <taxon>Fungi</taxon>
        <taxon>Dikarya</taxon>
        <taxon>Ascomycota</taxon>
        <taxon>Pezizomycotina</taxon>
        <taxon>Sordariomycetes</taxon>
        <taxon>Hypocreomycetidae</taxon>
        <taxon>Glomerellales</taxon>
        <taxon>Glomerellaceae</taxon>
        <taxon>Colletotrichum</taxon>
        <taxon>Colletotrichum acutatum species complex</taxon>
    </lineage>
</organism>
<reference evidence="2" key="1">
    <citation type="submission" date="2021-06" db="EMBL/GenBank/DDBJ databases">
        <title>Comparative genomics, transcriptomics and evolutionary studies reveal genomic signatures of adaptation to plant cell wall in hemibiotrophic fungi.</title>
        <authorList>
            <consortium name="DOE Joint Genome Institute"/>
            <person name="Baroncelli R."/>
            <person name="Diaz J.F."/>
            <person name="Benocci T."/>
            <person name="Peng M."/>
            <person name="Battaglia E."/>
            <person name="Haridas S."/>
            <person name="Andreopoulos W."/>
            <person name="Labutti K."/>
            <person name="Pangilinan J."/>
            <person name="Floch G.L."/>
            <person name="Makela M.R."/>
            <person name="Henrissat B."/>
            <person name="Grigoriev I.V."/>
            <person name="Crouch J.A."/>
            <person name="De Vries R.P."/>
            <person name="Sukno S.A."/>
            <person name="Thon M.R."/>
        </authorList>
    </citation>
    <scope>NUCLEOTIDE SEQUENCE</scope>
    <source>
        <strain evidence="2">CBS 102054</strain>
    </source>
</reference>
<gene>
    <name evidence="2" type="ORF">BDP81DRAFT_83965</name>
</gene>